<name>X1C2X5_9ZZZZ</name>
<organism evidence="1">
    <name type="scientific">marine sediment metagenome</name>
    <dbReference type="NCBI Taxonomy" id="412755"/>
    <lineage>
        <taxon>unclassified sequences</taxon>
        <taxon>metagenomes</taxon>
        <taxon>ecological metagenomes</taxon>
    </lineage>
</organism>
<dbReference type="AlphaFoldDB" id="X1C2X5"/>
<proteinExistence type="predicted"/>
<protein>
    <submittedName>
        <fullName evidence="1">Uncharacterized protein</fullName>
    </submittedName>
</protein>
<reference evidence="1" key="1">
    <citation type="journal article" date="2014" name="Front. Microbiol.">
        <title>High frequency of phylogenetically diverse reductive dehalogenase-homologous genes in deep subseafloor sedimentary metagenomes.</title>
        <authorList>
            <person name="Kawai M."/>
            <person name="Futagami T."/>
            <person name="Toyoda A."/>
            <person name="Takaki Y."/>
            <person name="Nishi S."/>
            <person name="Hori S."/>
            <person name="Arai W."/>
            <person name="Tsubouchi T."/>
            <person name="Morono Y."/>
            <person name="Uchiyama I."/>
            <person name="Ito T."/>
            <person name="Fujiyama A."/>
            <person name="Inagaki F."/>
            <person name="Takami H."/>
        </authorList>
    </citation>
    <scope>NUCLEOTIDE SEQUENCE</scope>
    <source>
        <strain evidence="1">Expedition CK06-06</strain>
    </source>
</reference>
<dbReference type="EMBL" id="BART01026899">
    <property type="protein sequence ID" value="GAH02426.1"/>
    <property type="molecule type" value="Genomic_DNA"/>
</dbReference>
<comment type="caution">
    <text evidence="1">The sequence shown here is derived from an EMBL/GenBank/DDBJ whole genome shotgun (WGS) entry which is preliminary data.</text>
</comment>
<feature type="non-terminal residue" evidence="1">
    <location>
        <position position="104"/>
    </location>
</feature>
<accession>X1C2X5</accession>
<gene>
    <name evidence="1" type="ORF">S01H4_47832</name>
</gene>
<sequence>MRKRILVLLTFILMLSSTSTIFAQVTSPEPVTWEPDLTSSGVAVTEPFEGYLYDPDVIHGGTLTVATPSDPPEMHQWNAGATASYDFLDIFNDYLTRTDPITGA</sequence>
<evidence type="ECO:0000313" key="1">
    <source>
        <dbReference type="EMBL" id="GAH02426.1"/>
    </source>
</evidence>